<feature type="active site" description="Proton donor" evidence="4">
    <location>
        <position position="7"/>
    </location>
</feature>
<comment type="similarity">
    <text evidence="1">Belongs to the aldo/keto reductase family.</text>
</comment>
<dbReference type="HOGENOM" id="CLU_023205_0_3_7"/>
<proteinExistence type="inferred from homology"/>
<evidence type="ECO:0000313" key="8">
    <source>
        <dbReference type="EMBL" id="EEQ64446.1"/>
    </source>
</evidence>
<sequence length="248" mass="28842">MDTAQSYLNEEGVGYAIKATGIKREEIFITAKLFSQNYKKVGDTKKSYEESLKKLHIDYEDLFLIHQPIGDVYGAYREMIELYNAKKVRAIGVSNFYPARFMDFYLNFDIKPAVNQIECHPYFQQQNALKLAKSLNVQLEAHSPLYQVRENILQNPILSQIAKKHNKSVAQIILRWQTQRGIPVIPKTIRKERMRENLNIFDFSLDSDDMAKIATLEQNTSYFFMPNNAQHTEWIIKGKKIINGRAVD</sequence>
<keyword evidence="2" id="KW-0521">NADP</keyword>
<evidence type="ECO:0000256" key="1">
    <source>
        <dbReference type="ARBA" id="ARBA00007905"/>
    </source>
</evidence>
<dbReference type="PANTHER" id="PTHR43827:SF3">
    <property type="entry name" value="NADP-DEPENDENT OXIDOREDUCTASE DOMAIN-CONTAINING PROTEIN"/>
    <property type="match status" value="1"/>
</dbReference>
<dbReference type="PANTHER" id="PTHR43827">
    <property type="entry name" value="2,5-DIKETO-D-GLUCONIC ACID REDUCTASE"/>
    <property type="match status" value="1"/>
</dbReference>
<feature type="site" description="Lowers pKa of active site Tyr" evidence="6">
    <location>
        <position position="32"/>
    </location>
</feature>
<protein>
    <submittedName>
        <fullName evidence="8">Organophosphate reductase</fullName>
    </submittedName>
</protein>
<evidence type="ECO:0000256" key="3">
    <source>
        <dbReference type="ARBA" id="ARBA00023002"/>
    </source>
</evidence>
<dbReference type="PRINTS" id="PR00069">
    <property type="entry name" value="ALDKETRDTASE"/>
</dbReference>
<dbReference type="InterPro" id="IPR023210">
    <property type="entry name" value="NADP_OxRdtase_dom"/>
</dbReference>
<dbReference type="eggNOG" id="COG0656">
    <property type="taxonomic scope" value="Bacteria"/>
</dbReference>
<feature type="binding site" evidence="5">
    <location>
        <position position="66"/>
    </location>
    <ligand>
        <name>substrate</name>
    </ligand>
</feature>
<dbReference type="GO" id="GO:0016616">
    <property type="term" value="F:oxidoreductase activity, acting on the CH-OH group of donors, NAD or NADP as acceptor"/>
    <property type="evidence" value="ECO:0007669"/>
    <property type="project" value="UniProtKB-ARBA"/>
</dbReference>
<organism evidence="8 9">
    <name type="scientific">Helicobacter pullorum MIT 98-5489</name>
    <dbReference type="NCBI Taxonomy" id="537972"/>
    <lineage>
        <taxon>Bacteria</taxon>
        <taxon>Pseudomonadati</taxon>
        <taxon>Campylobacterota</taxon>
        <taxon>Epsilonproteobacteria</taxon>
        <taxon>Campylobacterales</taxon>
        <taxon>Helicobacteraceae</taxon>
        <taxon>Helicobacter</taxon>
    </lineage>
</organism>
<dbReference type="InterPro" id="IPR020471">
    <property type="entry name" value="AKR"/>
</dbReference>
<evidence type="ECO:0000256" key="4">
    <source>
        <dbReference type="PIRSR" id="PIRSR000097-1"/>
    </source>
</evidence>
<evidence type="ECO:0000256" key="5">
    <source>
        <dbReference type="PIRSR" id="PIRSR000097-2"/>
    </source>
</evidence>
<dbReference type="Gene3D" id="3.20.20.100">
    <property type="entry name" value="NADP-dependent oxidoreductase domain"/>
    <property type="match status" value="1"/>
</dbReference>
<evidence type="ECO:0000256" key="2">
    <source>
        <dbReference type="ARBA" id="ARBA00022857"/>
    </source>
</evidence>
<name>C5F2F2_9HELI</name>
<dbReference type="Proteomes" id="UP000003953">
    <property type="component" value="Unassembled WGS sequence"/>
</dbReference>
<evidence type="ECO:0000256" key="6">
    <source>
        <dbReference type="PIRSR" id="PIRSR000097-3"/>
    </source>
</evidence>
<keyword evidence="9" id="KW-1185">Reference proteome</keyword>
<gene>
    <name evidence="8" type="primary">akr5f</name>
    <name evidence="8" type="ORF">HPMG_01903</name>
</gene>
<dbReference type="PIRSF" id="PIRSF000097">
    <property type="entry name" value="AKR"/>
    <property type="match status" value="1"/>
</dbReference>
<accession>C5F2F2</accession>
<dbReference type="EMBL" id="DS990447">
    <property type="protein sequence ID" value="EEQ64446.1"/>
    <property type="molecule type" value="Genomic_DNA"/>
</dbReference>
<dbReference type="Pfam" id="PF00248">
    <property type="entry name" value="Aldo_ket_red"/>
    <property type="match status" value="1"/>
</dbReference>
<dbReference type="SUPFAM" id="SSF51430">
    <property type="entry name" value="NAD(P)-linked oxidoreductase"/>
    <property type="match status" value="1"/>
</dbReference>
<dbReference type="RefSeq" id="WP_005023510.1">
    <property type="nucleotide sequence ID" value="NZ_DS990447.1"/>
</dbReference>
<evidence type="ECO:0000313" key="9">
    <source>
        <dbReference type="Proteomes" id="UP000003953"/>
    </source>
</evidence>
<dbReference type="AlphaFoldDB" id="C5F2F2"/>
<evidence type="ECO:0000259" key="7">
    <source>
        <dbReference type="Pfam" id="PF00248"/>
    </source>
</evidence>
<keyword evidence="3" id="KW-0560">Oxidoreductase</keyword>
<dbReference type="InterPro" id="IPR036812">
    <property type="entry name" value="NAD(P)_OxRdtase_dom_sf"/>
</dbReference>
<reference evidence="9" key="1">
    <citation type="journal article" date="2014" name="Genome Announc.">
        <title>Draft genome sequences of six enterohepatic helicobacter species isolated from humans and one from rhesus macaques.</title>
        <authorList>
            <person name="Shen Z."/>
            <person name="Sheh A."/>
            <person name="Young S.K."/>
            <person name="Abouelliel A."/>
            <person name="Ward D.V."/>
            <person name="Earl A.M."/>
            <person name="Fox J.G."/>
        </authorList>
    </citation>
    <scope>NUCLEOTIDE SEQUENCE [LARGE SCALE GENOMIC DNA]</scope>
    <source>
        <strain evidence="9">MIT 98-5489</strain>
    </source>
</reference>
<dbReference type="InterPro" id="IPR018170">
    <property type="entry name" value="Aldo/ket_reductase_CS"/>
</dbReference>
<feature type="domain" description="NADP-dependent oxidoreductase" evidence="7">
    <location>
        <begin position="2"/>
        <end position="216"/>
    </location>
</feature>
<dbReference type="PROSITE" id="PS00062">
    <property type="entry name" value="ALDOKETO_REDUCTASE_2"/>
    <property type="match status" value="1"/>
</dbReference>